<evidence type="ECO:0000256" key="4">
    <source>
        <dbReference type="ARBA" id="ARBA00022927"/>
    </source>
</evidence>
<dbReference type="SMART" id="SM00577">
    <property type="entry name" value="CPDc"/>
    <property type="match status" value="1"/>
</dbReference>
<evidence type="ECO:0000256" key="10">
    <source>
        <dbReference type="SAM" id="Phobius"/>
    </source>
</evidence>
<dbReference type="InterPro" id="IPR016482">
    <property type="entry name" value="SecG/Sec61-beta/Sbh"/>
</dbReference>
<keyword evidence="13" id="KW-1185">Reference proteome</keyword>
<feature type="compositionally biased region" description="Low complexity" evidence="9">
    <location>
        <begin position="151"/>
        <end position="164"/>
    </location>
</feature>
<proteinExistence type="inferred from homology"/>
<evidence type="ECO:0000256" key="8">
    <source>
        <dbReference type="ARBA" id="ARBA00037847"/>
    </source>
</evidence>
<feature type="compositionally biased region" description="Basic and acidic residues" evidence="9">
    <location>
        <begin position="609"/>
        <end position="618"/>
    </location>
</feature>
<dbReference type="Pfam" id="PF03031">
    <property type="entry name" value="NIF"/>
    <property type="match status" value="1"/>
</dbReference>
<dbReference type="GO" id="GO:0009651">
    <property type="term" value="P:response to salt stress"/>
    <property type="evidence" value="ECO:0007669"/>
    <property type="project" value="UniProtKB-ARBA"/>
</dbReference>
<dbReference type="GO" id="GO:0012505">
    <property type="term" value="C:endomembrane system"/>
    <property type="evidence" value="ECO:0007669"/>
    <property type="project" value="UniProtKB-SubCell"/>
</dbReference>
<evidence type="ECO:0000256" key="6">
    <source>
        <dbReference type="ARBA" id="ARBA00023010"/>
    </source>
</evidence>
<evidence type="ECO:0000256" key="3">
    <source>
        <dbReference type="ARBA" id="ARBA00022692"/>
    </source>
</evidence>
<dbReference type="InterPro" id="IPR023214">
    <property type="entry name" value="HAD_sf"/>
</dbReference>
<dbReference type="AlphaFoldDB" id="S3CYZ2"/>
<evidence type="ECO:0000313" key="13">
    <source>
        <dbReference type="Proteomes" id="UP000016922"/>
    </source>
</evidence>
<feature type="region of interest" description="Disordered" evidence="9">
    <location>
        <begin position="568"/>
        <end position="636"/>
    </location>
</feature>
<feature type="compositionally biased region" description="Polar residues" evidence="9">
    <location>
        <begin position="211"/>
        <end position="233"/>
    </location>
</feature>
<evidence type="ECO:0000256" key="7">
    <source>
        <dbReference type="ARBA" id="ARBA00023136"/>
    </source>
</evidence>
<feature type="compositionally biased region" description="Polar residues" evidence="9">
    <location>
        <begin position="94"/>
        <end position="114"/>
    </location>
</feature>
<dbReference type="InterPro" id="IPR050365">
    <property type="entry name" value="TIM50"/>
</dbReference>
<dbReference type="PROSITE" id="PS50969">
    <property type="entry name" value="FCP1"/>
    <property type="match status" value="1"/>
</dbReference>
<dbReference type="InterPro" id="IPR036412">
    <property type="entry name" value="HAD-like_sf"/>
</dbReference>
<evidence type="ECO:0000259" key="11">
    <source>
        <dbReference type="PROSITE" id="PS50969"/>
    </source>
</evidence>
<keyword evidence="6" id="KW-0811">Translocation</keyword>
<dbReference type="GO" id="GO:0045944">
    <property type="term" value="P:positive regulation of transcription by RNA polymerase II"/>
    <property type="evidence" value="ECO:0007669"/>
    <property type="project" value="UniProtKB-ARBA"/>
</dbReference>
<dbReference type="Gene3D" id="3.40.50.1000">
    <property type="entry name" value="HAD superfamily/HAD-like"/>
    <property type="match status" value="1"/>
</dbReference>
<keyword evidence="3 10" id="KW-0812">Transmembrane</keyword>
<feature type="compositionally biased region" description="Polar residues" evidence="9">
    <location>
        <begin position="304"/>
        <end position="313"/>
    </location>
</feature>
<feature type="region of interest" description="Disordered" evidence="9">
    <location>
        <begin position="188"/>
        <end position="395"/>
    </location>
</feature>
<dbReference type="GO" id="GO:0016791">
    <property type="term" value="F:phosphatase activity"/>
    <property type="evidence" value="ECO:0007669"/>
    <property type="project" value="InterPro"/>
</dbReference>
<feature type="domain" description="FCP1 homology" evidence="11">
    <location>
        <begin position="406"/>
        <end position="564"/>
    </location>
</feature>
<name>S3CYZ2_GLAL2</name>
<comment type="subcellular location">
    <subcellularLocation>
        <location evidence="8">Endomembrane system</location>
        <topology evidence="8">Single-pass membrane protein</topology>
    </subcellularLocation>
</comment>
<comment type="similarity">
    <text evidence="1">Belongs to the SEC61-beta family.</text>
</comment>
<sequence length="681" mass="73054">MSNEIVQPTEQTLNRSTSTEGTKSKPPALDTSGFTNTPQPPSSSTQTTAQGTTSTEYSETPVLADSQNEKDYLRVADEAPEVPKKNRGLLHVPSRSSSHKIQPSPTSTGLSGVTATDPEESIGGRSKSSNRSGRRRHGSTSSSKMSTTQDPSTGPTGNNTSNSNATINRQPKKKNGIFSFLSCCTAPQDANTVDASGPLAANKITKVPSGRPTTASRPEQPTANQQHNSAAQTETEKEALKREEPRIEGNGVKIAEPARDASVALPIPAVNSNPNQSATRDQPLPDLPQETESSRGPALGSSHPEPTNETSATGIAVQPARPQITSDASGDEKDPEGDVKMGDSEQAQNDKEETAIPIPKRSESTKQQQALPPPPPVPQQPPSSDESAPDATEQKQQWLLPPIAPRFQGKKCLVLDLDETLVHSSFKILHQADFTIPVEIEGQYHNVYVIKRPGVDQFMKRVGELYEVVVFTASVSKYGDPLLDQLDIHNVVHHRLFRESCYNHQGNYVKDLSQVGRDLRETIIIDNSPTSYIFHPQHAVPISSWFSDAHDNELLDLIPVLEDLAGSQVRDSSPRASSPVNSPAVGSSSGRPSSPTPPGGPKTAIRRRAAADQKDKVANARPSSTRAAGAGGSSSTMLKLYTDESPGLKVDPVVVLVLSIVFIFSVVALHIIAKVTRKFSS</sequence>
<feature type="compositionally biased region" description="Pro residues" evidence="9">
    <location>
        <begin position="371"/>
        <end position="381"/>
    </location>
</feature>
<keyword evidence="7 10" id="KW-0472">Membrane</keyword>
<reference evidence="12 13" key="1">
    <citation type="journal article" date="2013" name="BMC Genomics">
        <title>Genomics-driven discovery of the pneumocandin biosynthetic gene cluster in the fungus Glarea lozoyensis.</title>
        <authorList>
            <person name="Chen L."/>
            <person name="Yue Q."/>
            <person name="Zhang X."/>
            <person name="Xiang M."/>
            <person name="Wang C."/>
            <person name="Li S."/>
            <person name="Che Y."/>
            <person name="Ortiz-Lopez F.J."/>
            <person name="Bills G.F."/>
            <person name="Liu X."/>
            <person name="An Z."/>
        </authorList>
    </citation>
    <scope>NUCLEOTIDE SEQUENCE [LARGE SCALE GENOMIC DNA]</scope>
    <source>
        <strain evidence="13">ATCC 20868 / MF5171</strain>
    </source>
</reference>
<dbReference type="HOGENOM" id="CLU_020262_2_2_1"/>
<keyword evidence="5 10" id="KW-1133">Transmembrane helix</keyword>
<feature type="compositionally biased region" description="Polar residues" evidence="9">
    <location>
        <begin position="569"/>
        <end position="581"/>
    </location>
</feature>
<evidence type="ECO:0000256" key="5">
    <source>
        <dbReference type="ARBA" id="ARBA00022989"/>
    </source>
</evidence>
<evidence type="ECO:0000256" key="9">
    <source>
        <dbReference type="SAM" id="MobiDB-lite"/>
    </source>
</evidence>
<feature type="compositionally biased region" description="Basic and acidic residues" evidence="9">
    <location>
        <begin position="234"/>
        <end position="247"/>
    </location>
</feature>
<dbReference type="NCBIfam" id="TIGR02251">
    <property type="entry name" value="HIF-SF_euk"/>
    <property type="match status" value="1"/>
</dbReference>
<dbReference type="eggNOG" id="KOG3457">
    <property type="taxonomic scope" value="Eukaryota"/>
</dbReference>
<feature type="compositionally biased region" description="Low complexity" evidence="9">
    <location>
        <begin position="582"/>
        <end position="593"/>
    </location>
</feature>
<dbReference type="PANTHER" id="PTHR12210">
    <property type="entry name" value="DULLARD PROTEIN PHOSPHATASE"/>
    <property type="match status" value="1"/>
</dbReference>
<feature type="compositionally biased region" description="Basic and acidic residues" evidence="9">
    <location>
        <begin position="67"/>
        <end position="84"/>
    </location>
</feature>
<dbReference type="CDD" id="cd07521">
    <property type="entry name" value="HAD_FCP1-like"/>
    <property type="match status" value="1"/>
</dbReference>
<organism evidence="12 13">
    <name type="scientific">Glarea lozoyensis (strain ATCC 20868 / MF5171)</name>
    <dbReference type="NCBI Taxonomy" id="1116229"/>
    <lineage>
        <taxon>Eukaryota</taxon>
        <taxon>Fungi</taxon>
        <taxon>Dikarya</taxon>
        <taxon>Ascomycota</taxon>
        <taxon>Pezizomycotina</taxon>
        <taxon>Leotiomycetes</taxon>
        <taxon>Helotiales</taxon>
        <taxon>Helotiaceae</taxon>
        <taxon>Glarea</taxon>
    </lineage>
</organism>
<dbReference type="RefSeq" id="XP_008082191.1">
    <property type="nucleotide sequence ID" value="XM_008084000.1"/>
</dbReference>
<accession>S3CYZ2</accession>
<feature type="compositionally biased region" description="Low complexity" evidence="9">
    <location>
        <begin position="42"/>
        <end position="55"/>
    </location>
</feature>
<gene>
    <name evidence="12" type="ORF">GLAREA_03747</name>
</gene>
<dbReference type="STRING" id="1116229.S3CYZ2"/>
<evidence type="ECO:0000313" key="12">
    <source>
        <dbReference type="EMBL" id="EPE30780.1"/>
    </source>
</evidence>
<feature type="compositionally biased region" description="Low complexity" evidence="9">
    <location>
        <begin position="121"/>
        <end position="131"/>
    </location>
</feature>
<dbReference type="EMBL" id="KE145363">
    <property type="protein sequence ID" value="EPE30780.1"/>
    <property type="molecule type" value="Genomic_DNA"/>
</dbReference>
<dbReference type="Pfam" id="PF03911">
    <property type="entry name" value="Sec61_beta"/>
    <property type="match status" value="1"/>
</dbReference>
<keyword evidence="4" id="KW-0653">Protein transport</keyword>
<dbReference type="Proteomes" id="UP000016922">
    <property type="component" value="Unassembled WGS sequence"/>
</dbReference>
<dbReference type="InterPro" id="IPR011948">
    <property type="entry name" value="Dullard_phosphatase"/>
</dbReference>
<dbReference type="KEGG" id="glz:GLAREA_03747"/>
<dbReference type="eggNOG" id="KOG1605">
    <property type="taxonomic scope" value="Eukaryota"/>
</dbReference>
<feature type="compositionally biased region" description="Polar residues" evidence="9">
    <location>
        <begin position="270"/>
        <end position="280"/>
    </location>
</feature>
<dbReference type="OMA" id="HAHDEIT"/>
<keyword evidence="2" id="KW-0813">Transport</keyword>
<dbReference type="SUPFAM" id="SSF56784">
    <property type="entry name" value="HAD-like"/>
    <property type="match status" value="1"/>
</dbReference>
<evidence type="ECO:0000256" key="2">
    <source>
        <dbReference type="ARBA" id="ARBA00022448"/>
    </source>
</evidence>
<feature type="compositionally biased region" description="Polar residues" evidence="9">
    <location>
        <begin position="1"/>
        <end position="21"/>
    </location>
</feature>
<evidence type="ECO:0000256" key="1">
    <source>
        <dbReference type="ARBA" id="ARBA00006103"/>
    </source>
</evidence>
<dbReference type="GO" id="GO:0034198">
    <property type="term" value="P:cellular response to amino acid starvation"/>
    <property type="evidence" value="ECO:0007669"/>
    <property type="project" value="UniProtKB-ARBA"/>
</dbReference>
<dbReference type="GeneID" id="19462802"/>
<dbReference type="OrthoDB" id="277011at2759"/>
<feature type="transmembrane region" description="Helical" evidence="10">
    <location>
        <begin position="653"/>
        <end position="673"/>
    </location>
</feature>
<dbReference type="InterPro" id="IPR004274">
    <property type="entry name" value="FCP1_dom"/>
</dbReference>
<protein>
    <submittedName>
        <fullName evidence="12">HAD-like protein</fullName>
    </submittedName>
</protein>
<feature type="compositionally biased region" description="Basic and acidic residues" evidence="9">
    <location>
        <begin position="330"/>
        <end position="364"/>
    </location>
</feature>
<dbReference type="GO" id="GO:0015031">
    <property type="term" value="P:protein transport"/>
    <property type="evidence" value="ECO:0007669"/>
    <property type="project" value="UniProtKB-KW"/>
</dbReference>
<dbReference type="GO" id="GO:1904262">
    <property type="term" value="P:negative regulation of TORC1 signaling"/>
    <property type="evidence" value="ECO:0007669"/>
    <property type="project" value="UniProtKB-ARBA"/>
</dbReference>
<dbReference type="FunFam" id="3.40.50.1000:FF:000043">
    <property type="entry name" value="General stress response phosphoprotein phosphatase Psr1/2"/>
    <property type="match status" value="1"/>
</dbReference>
<feature type="region of interest" description="Disordered" evidence="9">
    <location>
        <begin position="1"/>
        <end position="171"/>
    </location>
</feature>